<dbReference type="SUPFAM" id="SSF55073">
    <property type="entry name" value="Nucleotide cyclase"/>
    <property type="match status" value="1"/>
</dbReference>
<dbReference type="CDD" id="cd12912">
    <property type="entry name" value="PDC2_MCP_like"/>
    <property type="match status" value="1"/>
</dbReference>
<dbReference type="RefSeq" id="WP_133222038.1">
    <property type="nucleotide sequence ID" value="NZ_SMOA01000187.1"/>
</dbReference>
<dbReference type="PANTHER" id="PTHR43081">
    <property type="entry name" value="ADENYLATE CYCLASE, TERMINAL-DIFFERENTIATION SPECIFIC-RELATED"/>
    <property type="match status" value="1"/>
</dbReference>
<dbReference type="Gene3D" id="6.10.340.10">
    <property type="match status" value="1"/>
</dbReference>
<dbReference type="Gene3D" id="3.30.70.1230">
    <property type="entry name" value="Nucleotide cyclase"/>
    <property type="match status" value="1"/>
</dbReference>
<dbReference type="InterPro" id="IPR001054">
    <property type="entry name" value="A/G_cyclase"/>
</dbReference>
<reference evidence="10 11" key="1">
    <citation type="journal article" date="2020" name="Microorganisms">
        <title>Osmotic Adaptation and Compatible Solute Biosynthesis of Phototrophic Bacteria as Revealed from Genome Analyses.</title>
        <authorList>
            <person name="Imhoff J.F."/>
            <person name="Rahn T."/>
            <person name="Kunzel S."/>
            <person name="Keller A."/>
            <person name="Neulinger S.C."/>
        </authorList>
    </citation>
    <scope>NUCLEOTIDE SEQUENCE [LARGE SCALE GENOMIC DNA]</scope>
    <source>
        <strain evidence="10 11">DSM 15382</strain>
    </source>
</reference>
<name>A0ABS1D1S9_9PROT</name>
<dbReference type="Proteomes" id="UP000697995">
    <property type="component" value="Unassembled WGS sequence"/>
</dbReference>
<keyword evidence="4 7" id="KW-1133">Transmembrane helix</keyword>
<dbReference type="Pfam" id="PF00211">
    <property type="entry name" value="Guanylate_cyc"/>
    <property type="match status" value="1"/>
</dbReference>
<dbReference type="SUPFAM" id="SSF158472">
    <property type="entry name" value="HAMP domain-like"/>
    <property type="match status" value="1"/>
</dbReference>
<dbReference type="PROSITE" id="PS50885">
    <property type="entry name" value="HAMP"/>
    <property type="match status" value="1"/>
</dbReference>
<dbReference type="InterPro" id="IPR003660">
    <property type="entry name" value="HAMP_dom"/>
</dbReference>
<dbReference type="EMBL" id="NRSG01000191">
    <property type="protein sequence ID" value="MBK1660575.1"/>
    <property type="molecule type" value="Genomic_DNA"/>
</dbReference>
<keyword evidence="11" id="KW-1185">Reference proteome</keyword>
<dbReference type="Pfam" id="PF00672">
    <property type="entry name" value="HAMP"/>
    <property type="match status" value="1"/>
</dbReference>
<gene>
    <name evidence="10" type="ORF">CKO45_20340</name>
</gene>
<dbReference type="CDD" id="cd06225">
    <property type="entry name" value="HAMP"/>
    <property type="match status" value="1"/>
</dbReference>
<organism evidence="10 11">
    <name type="scientific">Paracraurococcus ruber</name>
    <dbReference type="NCBI Taxonomy" id="77675"/>
    <lineage>
        <taxon>Bacteria</taxon>
        <taxon>Pseudomonadati</taxon>
        <taxon>Pseudomonadota</taxon>
        <taxon>Alphaproteobacteria</taxon>
        <taxon>Acetobacterales</taxon>
        <taxon>Roseomonadaceae</taxon>
        <taxon>Paracraurococcus</taxon>
    </lineage>
</organism>
<dbReference type="CDD" id="cd07302">
    <property type="entry name" value="CHD"/>
    <property type="match status" value="1"/>
</dbReference>
<dbReference type="SMART" id="SM00304">
    <property type="entry name" value="HAMP"/>
    <property type="match status" value="1"/>
</dbReference>
<keyword evidence="5 7" id="KW-0472">Membrane</keyword>
<feature type="region of interest" description="Disordered" evidence="6">
    <location>
        <begin position="583"/>
        <end position="619"/>
    </location>
</feature>
<dbReference type="Gene3D" id="3.30.450.20">
    <property type="entry name" value="PAS domain"/>
    <property type="match status" value="1"/>
</dbReference>
<evidence type="ECO:0000259" key="9">
    <source>
        <dbReference type="PROSITE" id="PS50885"/>
    </source>
</evidence>
<accession>A0ABS1D1S9</accession>
<dbReference type="InterPro" id="IPR033479">
    <property type="entry name" value="dCache_1"/>
</dbReference>
<dbReference type="SMART" id="SM00044">
    <property type="entry name" value="CYCc"/>
    <property type="match status" value="1"/>
</dbReference>
<evidence type="ECO:0000256" key="4">
    <source>
        <dbReference type="ARBA" id="ARBA00022989"/>
    </source>
</evidence>
<comment type="caution">
    <text evidence="10">The sequence shown here is derived from an EMBL/GenBank/DDBJ whole genome shotgun (WGS) entry which is preliminary data.</text>
</comment>
<evidence type="ECO:0000313" key="11">
    <source>
        <dbReference type="Proteomes" id="UP000697995"/>
    </source>
</evidence>
<evidence type="ECO:0000313" key="10">
    <source>
        <dbReference type="EMBL" id="MBK1660575.1"/>
    </source>
</evidence>
<dbReference type="InterPro" id="IPR029787">
    <property type="entry name" value="Nucleotide_cyclase"/>
</dbReference>
<dbReference type="PROSITE" id="PS50125">
    <property type="entry name" value="GUANYLATE_CYCLASE_2"/>
    <property type="match status" value="1"/>
</dbReference>
<feature type="domain" description="HAMP" evidence="9">
    <location>
        <begin position="308"/>
        <end position="360"/>
    </location>
</feature>
<sequence length="619" mass="64691">MGAGRRRSLFRRYVVNLAAAIAIPVMIGGASEAWFGYQDQRARVDELLRAEARLAVERIQVFLDGIRDSLGWAVQLPWEAGTGQDAARRLDALRVMRQVPSIAALAVLDGAGQERVAVSRLELDRTGRRTSPAAGPAAAGTLRGNGAAWFGPVTFERGSEPYMTIAVAGNRAAAGVAVAQVNLKFVWEVVSAIRVGETGYAFVLDDRGQLIAHPDLSLVLRGEAAIRGFEALRAAALRDLGSLVVTTDAAGHHVAAIALPVQGVNWTVVTTQPLTEAFAVVRAATWRAASLLALGALIAMALAFGLARRMAEPIQVLEAGVRRVGAGHFDYRIEVRTGDELERLATSVNEMAAELAASQEKGERIARLRRFLAPQVAELVEQAGADRLLEGRRQEVVAVFGDLRGFTGLAARVEPEVVMRVLTEYHAVLGAAVARHGATLTGFTGDGFMALVNAPVRCATPALTALQLALDLQAAMQALLPEWRRRGHTAGFGTGLAMGPAMVGSIGCAGRLDYTAVGSVVNLAARLCALARDGQVLCDEGVASAGRAAGIPITTVGPLDVRGFEGRIVVFAAANETAAAEQPLSGMARPAALPGPVDGPVSEDSPAAGLAVPTPAGPG</sequence>
<keyword evidence="3 7" id="KW-0812">Transmembrane</keyword>
<dbReference type="Pfam" id="PF02743">
    <property type="entry name" value="dCache_1"/>
    <property type="match status" value="1"/>
</dbReference>
<keyword evidence="2" id="KW-1003">Cell membrane</keyword>
<evidence type="ECO:0000256" key="7">
    <source>
        <dbReference type="SAM" id="Phobius"/>
    </source>
</evidence>
<feature type="domain" description="Guanylate cyclase" evidence="8">
    <location>
        <begin position="397"/>
        <end position="528"/>
    </location>
</feature>
<evidence type="ECO:0000256" key="2">
    <source>
        <dbReference type="ARBA" id="ARBA00022475"/>
    </source>
</evidence>
<dbReference type="InterPro" id="IPR050697">
    <property type="entry name" value="Adenylyl/Guanylyl_Cyclase_3/4"/>
</dbReference>
<evidence type="ECO:0000256" key="6">
    <source>
        <dbReference type="SAM" id="MobiDB-lite"/>
    </source>
</evidence>
<comment type="subcellular location">
    <subcellularLocation>
        <location evidence="1">Cell membrane</location>
        <topology evidence="1">Multi-pass membrane protein</topology>
    </subcellularLocation>
</comment>
<evidence type="ECO:0000256" key="5">
    <source>
        <dbReference type="ARBA" id="ARBA00023136"/>
    </source>
</evidence>
<evidence type="ECO:0000259" key="8">
    <source>
        <dbReference type="PROSITE" id="PS50125"/>
    </source>
</evidence>
<proteinExistence type="predicted"/>
<dbReference type="PANTHER" id="PTHR43081:SF20">
    <property type="entry name" value="TWO-COMPONENT RESPONSE REGULATOR"/>
    <property type="match status" value="1"/>
</dbReference>
<feature type="transmembrane region" description="Helical" evidence="7">
    <location>
        <begin position="12"/>
        <end position="37"/>
    </location>
</feature>
<evidence type="ECO:0000256" key="1">
    <source>
        <dbReference type="ARBA" id="ARBA00004651"/>
    </source>
</evidence>
<evidence type="ECO:0000256" key="3">
    <source>
        <dbReference type="ARBA" id="ARBA00022692"/>
    </source>
</evidence>
<protein>
    <submittedName>
        <fullName evidence="10">Adenylate/guanylate cyclase domain-containing protein</fullName>
    </submittedName>
</protein>